<feature type="signal peptide" evidence="1">
    <location>
        <begin position="1"/>
        <end position="22"/>
    </location>
</feature>
<name>A0A5B0H638_9BURK</name>
<evidence type="ECO:0000256" key="1">
    <source>
        <dbReference type="SAM" id="SignalP"/>
    </source>
</evidence>
<dbReference type="Gene3D" id="3.20.20.80">
    <property type="entry name" value="Glycosidases"/>
    <property type="match status" value="1"/>
</dbReference>
<reference evidence="2 3" key="1">
    <citation type="submission" date="2019-08" db="EMBL/GenBank/DDBJ databases">
        <title>Paraburkholderia sp. DCY113.</title>
        <authorList>
            <person name="Kang J."/>
        </authorList>
    </citation>
    <scope>NUCLEOTIDE SEQUENCE [LARGE SCALE GENOMIC DNA]</scope>
    <source>
        <strain evidence="2 3">DCY113</strain>
    </source>
</reference>
<accession>A0A5B0H638</accession>
<protein>
    <recommendedName>
        <fullName evidence="4">Glycosyl hydrolase family 71</fullName>
    </recommendedName>
</protein>
<dbReference type="EMBL" id="VTUZ01000012">
    <property type="protein sequence ID" value="KAA1010645.1"/>
    <property type="molecule type" value="Genomic_DNA"/>
</dbReference>
<keyword evidence="3" id="KW-1185">Reference proteome</keyword>
<dbReference type="AlphaFoldDB" id="A0A5B0H638"/>
<proteinExistence type="predicted"/>
<dbReference type="RefSeq" id="WP_149671622.1">
    <property type="nucleotide sequence ID" value="NZ_VTUZ01000012.1"/>
</dbReference>
<feature type="chain" id="PRO_5022724976" description="Glycosyl hydrolase family 71" evidence="1">
    <location>
        <begin position="23"/>
        <end position="434"/>
    </location>
</feature>
<dbReference type="Proteomes" id="UP000325273">
    <property type="component" value="Unassembled WGS sequence"/>
</dbReference>
<evidence type="ECO:0008006" key="4">
    <source>
        <dbReference type="Google" id="ProtNLM"/>
    </source>
</evidence>
<keyword evidence="1" id="KW-0732">Signal</keyword>
<organism evidence="2 3">
    <name type="scientific">Paraburkholderia panacisoli</name>
    <dbReference type="NCBI Taxonomy" id="2603818"/>
    <lineage>
        <taxon>Bacteria</taxon>
        <taxon>Pseudomonadati</taxon>
        <taxon>Pseudomonadota</taxon>
        <taxon>Betaproteobacteria</taxon>
        <taxon>Burkholderiales</taxon>
        <taxon>Burkholderiaceae</taxon>
        <taxon>Paraburkholderia</taxon>
    </lineage>
</organism>
<gene>
    <name evidence="2" type="ORF">FVF58_20115</name>
</gene>
<evidence type="ECO:0000313" key="2">
    <source>
        <dbReference type="EMBL" id="KAA1010645.1"/>
    </source>
</evidence>
<sequence>MRTVKWILPALTLCFSALPLTAMCEEPAQTLAPPNTSASHTFAGTPNGNLSGATSVSDVNIHTLLYPGHTTKVLAHYLPWWADPKSRGVSVGYRSDDPAQALRTFKDMQARGVDGVIVDWYGQKDPQGQPDPIDVAWRKSMPELAKFPDLSFSIMVDSGTYNFNRCKNCDVTQTVLSQLDYISRTYFSSRQYLRYDGHPVLFEFGLDWSGKVDWSRIQAAHPEISWVHIHKQGFDRDYSAGAFVWVSAGSAAQKVSVSNLSELKEFYRYARTEPAKIATGGVFKGFDDLLAAWAKPNEKHYMPQACGDTWLRTFDLVNQNYSATRQLPFLQLITWNDYEEGTALESGIDNCVTLQTHLSGKALAVNLSHAATVDHLELYESLAGGRFRLINQYAPETAVIELPARASGTLYLKAVGKPFFKNVLSSPIRVGRSK</sequence>
<evidence type="ECO:0000313" key="3">
    <source>
        <dbReference type="Proteomes" id="UP000325273"/>
    </source>
</evidence>
<comment type="caution">
    <text evidence="2">The sequence shown here is derived from an EMBL/GenBank/DDBJ whole genome shotgun (WGS) entry which is preliminary data.</text>
</comment>